<dbReference type="EMBL" id="CP033905">
    <property type="protein sequence ID" value="AZR06374.1"/>
    <property type="molecule type" value="Genomic_DNA"/>
</dbReference>
<name>A0A3Q9GJL8_9ACTO</name>
<dbReference type="Proteomes" id="UP000275951">
    <property type="component" value="Chromosome"/>
</dbReference>
<protein>
    <recommendedName>
        <fullName evidence="3">Major tail protein</fullName>
    </recommendedName>
</protein>
<sequence length="184" mass="19747">MAIPQFMIGAPIEAEGALASAPAGTELPTDAKTPLSEGFKAKAVLSDGGWSLNPNRQTADIKVHGGGTARTIAESYSEVISTVIAESSDAEILKLVYGEKNVTTEGKKISIKHNAKPNGKRVWALGDIDGDAVRRLVIPEGELFVTGEITHVHNDIIKYPVEIRCSQDKHGNSSYEYIEDTAEM</sequence>
<dbReference type="Pfam" id="PF25681">
    <property type="entry name" value="Phage_TTP_17"/>
    <property type="match status" value="1"/>
</dbReference>
<evidence type="ECO:0000313" key="2">
    <source>
        <dbReference type="Proteomes" id="UP000275951"/>
    </source>
</evidence>
<dbReference type="InterPro" id="IPR058154">
    <property type="entry name" value="Bxb1_TTP-like"/>
</dbReference>
<gene>
    <name evidence="1" type="ORF">EBQ10_03075</name>
</gene>
<proteinExistence type="predicted"/>
<evidence type="ECO:0008006" key="3">
    <source>
        <dbReference type="Google" id="ProtNLM"/>
    </source>
</evidence>
<reference evidence="1 2" key="1">
    <citation type="submission" date="2018-11" db="EMBL/GenBank/DDBJ databases">
        <title>Multidrug-resistant genes are associated with an 42-kb island TGI1 carrying a complex class 1 integron in a Trueperella pyogenes.</title>
        <authorList>
            <person name="Dong W."/>
        </authorList>
    </citation>
    <scope>NUCLEOTIDE SEQUENCE [LARGE SCALE GENOMIC DNA]</scope>
    <source>
        <strain evidence="1 2">TP4</strain>
    </source>
</reference>
<dbReference type="AlphaFoldDB" id="A0A3Q9GJL8"/>
<accession>A0A3Q9GJL8</accession>
<evidence type="ECO:0000313" key="1">
    <source>
        <dbReference type="EMBL" id="AZR06374.1"/>
    </source>
</evidence>
<organism evidence="1 2">
    <name type="scientific">Trueperella pyogenes</name>
    <dbReference type="NCBI Taxonomy" id="1661"/>
    <lineage>
        <taxon>Bacteria</taxon>
        <taxon>Bacillati</taxon>
        <taxon>Actinomycetota</taxon>
        <taxon>Actinomycetes</taxon>
        <taxon>Actinomycetales</taxon>
        <taxon>Actinomycetaceae</taxon>
        <taxon>Trueperella</taxon>
    </lineage>
</organism>
<dbReference type="RefSeq" id="WP_126919886.1">
    <property type="nucleotide sequence ID" value="NZ_CP033905.1"/>
</dbReference>